<dbReference type="InterPro" id="IPR000754">
    <property type="entry name" value="Ribosomal_uS9"/>
</dbReference>
<dbReference type="InterPro" id="IPR014721">
    <property type="entry name" value="Ribsml_uS5_D2-typ_fold_subgr"/>
</dbReference>
<comment type="similarity">
    <text evidence="1 6">Belongs to the universal ribosomal protein uS9 family.</text>
</comment>
<dbReference type="AlphaFoldDB" id="A0A3S7SZW9"/>
<sequence>MSWWGIGRRKTAVARVQLAPGGGRVVLNGCELIVPEQNSMNPPGLNNPTFQALGDKKVEKTEWIIAQLKKPLLTLGLEYTYDLVLEVHGGGISSQLEACQLAIARALCTLDLGFRSSLKRRGFLRRDARVKERRKYGLKKARKAPQFSKR</sequence>
<geneLocation type="chloroplast" evidence="7"/>
<dbReference type="Pfam" id="PF00380">
    <property type="entry name" value="Ribosomal_S9"/>
    <property type="match status" value="1"/>
</dbReference>
<organism evidence="7">
    <name type="scientific">Pseudobryopsis hainanensis</name>
    <dbReference type="NCBI Taxonomy" id="2320808"/>
    <lineage>
        <taxon>Eukaryota</taxon>
        <taxon>Viridiplantae</taxon>
        <taxon>Chlorophyta</taxon>
        <taxon>core chlorophytes</taxon>
        <taxon>Ulvophyceae</taxon>
        <taxon>TCBD clade</taxon>
        <taxon>Bryopsidales</taxon>
        <taxon>Bryopsidineae</taxon>
        <taxon>Pseudobryopsidaceae</taxon>
        <taxon>Pseudobryopsis</taxon>
    </lineage>
</organism>
<reference evidence="7" key="1">
    <citation type="submission" date="2018-07" db="EMBL/GenBank/DDBJ databases">
        <authorList>
            <person name="Cremen M.C."/>
            <person name="Leliaert F."/>
            <person name="West J."/>
            <person name="Lam D.W."/>
            <person name="Shimada S."/>
            <person name="Lopez-Bautista J.M."/>
            <person name="Verbruggen H."/>
        </authorList>
    </citation>
    <scope>NUCLEOTIDE SEQUENCE</scope>
</reference>
<dbReference type="GO" id="GO:0003723">
    <property type="term" value="F:RNA binding"/>
    <property type="evidence" value="ECO:0007669"/>
    <property type="project" value="TreeGrafter"/>
</dbReference>
<dbReference type="GO" id="GO:0022627">
    <property type="term" value="C:cytosolic small ribosomal subunit"/>
    <property type="evidence" value="ECO:0007669"/>
    <property type="project" value="TreeGrafter"/>
</dbReference>
<evidence type="ECO:0000256" key="5">
    <source>
        <dbReference type="ARBA" id="ARBA00035437"/>
    </source>
</evidence>
<evidence type="ECO:0000313" key="7">
    <source>
        <dbReference type="EMBL" id="AYC64222.1"/>
    </source>
</evidence>
<accession>A0A3S7SZW9</accession>
<dbReference type="PROSITE" id="PS00360">
    <property type="entry name" value="RIBOSOMAL_S9"/>
    <property type="match status" value="1"/>
</dbReference>
<proteinExistence type="inferred from homology"/>
<gene>
    <name evidence="7" type="primary">rps9</name>
</gene>
<evidence type="ECO:0000256" key="2">
    <source>
        <dbReference type="ARBA" id="ARBA00022980"/>
    </source>
</evidence>
<dbReference type="InterPro" id="IPR020574">
    <property type="entry name" value="Ribosomal_uS9_CS"/>
</dbReference>
<keyword evidence="7" id="KW-0150">Chloroplast</keyword>
<keyword evidence="3 6" id="KW-0687">Ribonucleoprotein</keyword>
<dbReference type="GO" id="GO:0006412">
    <property type="term" value="P:translation"/>
    <property type="evidence" value="ECO:0007669"/>
    <property type="project" value="InterPro"/>
</dbReference>
<dbReference type="SUPFAM" id="SSF54211">
    <property type="entry name" value="Ribosomal protein S5 domain 2-like"/>
    <property type="match status" value="2"/>
</dbReference>
<keyword evidence="7" id="KW-0934">Plastid</keyword>
<name>A0A3S7SZW9_9CHLO</name>
<protein>
    <recommendedName>
        <fullName evidence="4">Small ribosomal subunit protein uS9c</fullName>
    </recommendedName>
    <alternativeName>
        <fullName evidence="5">30S ribosomal protein S9, chloroplastic</fullName>
    </alternativeName>
</protein>
<dbReference type="Gene3D" id="3.30.230.10">
    <property type="match status" value="1"/>
</dbReference>
<dbReference type="PANTHER" id="PTHR21569:SF1">
    <property type="entry name" value="SMALL RIBOSOMAL SUBUNIT PROTEIN US9M"/>
    <property type="match status" value="1"/>
</dbReference>
<dbReference type="EMBL" id="MH591091">
    <property type="protein sequence ID" value="AYC64222.1"/>
    <property type="molecule type" value="Genomic_DNA"/>
</dbReference>
<dbReference type="GO" id="GO:0003735">
    <property type="term" value="F:structural constituent of ribosome"/>
    <property type="evidence" value="ECO:0007669"/>
    <property type="project" value="InterPro"/>
</dbReference>
<dbReference type="PANTHER" id="PTHR21569">
    <property type="entry name" value="RIBOSOMAL PROTEIN S9"/>
    <property type="match status" value="1"/>
</dbReference>
<evidence type="ECO:0000256" key="1">
    <source>
        <dbReference type="ARBA" id="ARBA00005251"/>
    </source>
</evidence>
<dbReference type="InterPro" id="IPR020568">
    <property type="entry name" value="Ribosomal_Su5_D2-typ_SF"/>
</dbReference>
<evidence type="ECO:0000256" key="3">
    <source>
        <dbReference type="ARBA" id="ARBA00023274"/>
    </source>
</evidence>
<evidence type="ECO:0000256" key="6">
    <source>
        <dbReference type="RuleBase" id="RU003815"/>
    </source>
</evidence>
<evidence type="ECO:0000256" key="4">
    <source>
        <dbReference type="ARBA" id="ARBA00035152"/>
    </source>
</evidence>
<reference evidence="7" key="2">
    <citation type="journal article" date="2019" name="Mol. Phylogenet. Evol.">
        <title>Reassessment of the classification of bryopsidales (chlorophyta) based on chloroplast phylogenomic analyses.</title>
        <authorList>
            <person name="Cremen M.C."/>
            <person name="Leliaert F."/>
            <person name="West J."/>
            <person name="Lam D.W."/>
            <person name="Shimada S."/>
            <person name="Lopez-Bautista J.M."/>
            <person name="Verbruggen H."/>
        </authorList>
    </citation>
    <scope>NUCLEOTIDE SEQUENCE</scope>
</reference>
<keyword evidence="2 6" id="KW-0689">Ribosomal protein</keyword>